<name>A0A7S3FV63_9SPIT</name>
<evidence type="ECO:0000256" key="1">
    <source>
        <dbReference type="SAM" id="MobiDB-lite"/>
    </source>
</evidence>
<organism evidence="2">
    <name type="scientific">Strombidium rassoulzadegani</name>
    <dbReference type="NCBI Taxonomy" id="1082188"/>
    <lineage>
        <taxon>Eukaryota</taxon>
        <taxon>Sar</taxon>
        <taxon>Alveolata</taxon>
        <taxon>Ciliophora</taxon>
        <taxon>Intramacronucleata</taxon>
        <taxon>Spirotrichea</taxon>
        <taxon>Oligotrichia</taxon>
        <taxon>Strombidiidae</taxon>
        <taxon>Strombidium</taxon>
    </lineage>
</organism>
<dbReference type="AlphaFoldDB" id="A0A7S3FV63"/>
<reference evidence="2" key="1">
    <citation type="submission" date="2021-01" db="EMBL/GenBank/DDBJ databases">
        <authorList>
            <person name="Corre E."/>
            <person name="Pelletier E."/>
            <person name="Niang G."/>
            <person name="Scheremetjew M."/>
            <person name="Finn R."/>
            <person name="Kale V."/>
            <person name="Holt S."/>
            <person name="Cochrane G."/>
            <person name="Meng A."/>
            <person name="Brown T."/>
            <person name="Cohen L."/>
        </authorList>
    </citation>
    <scope>NUCLEOTIDE SEQUENCE</scope>
    <source>
        <strain evidence="2">Ras09</strain>
    </source>
</reference>
<feature type="region of interest" description="Disordered" evidence="1">
    <location>
        <begin position="1"/>
        <end position="25"/>
    </location>
</feature>
<evidence type="ECO:0000313" key="2">
    <source>
        <dbReference type="EMBL" id="CAE0234643.1"/>
    </source>
</evidence>
<proteinExistence type="predicted"/>
<accession>A0A7S3FV63</accession>
<sequence>MDQYTAANSYMTVNQSPGSGQETSQMNDRLQMSKLDTRDIVFNYHPGSNKRSVLNFLSDDLQSLNSDHLQETTQFDFLKRKMDTSGGIQLGTFSDNMRVVLKPNIIDALKNSKTTTFNKTGATSQSRKVQEQLGGSGQFSGLNTFNHKMKMESVKLHKQFQRKKEEIQGSQAANLEGSFLQFDRKQRKLVDNSNNHIVEPQRFISGIPGLQSTQIYLQK</sequence>
<dbReference type="EMBL" id="HBIA01012715">
    <property type="protein sequence ID" value="CAE0234643.1"/>
    <property type="molecule type" value="Transcribed_RNA"/>
</dbReference>
<gene>
    <name evidence="2" type="ORF">SRAS04492_LOCUS6449</name>
</gene>
<protein>
    <submittedName>
        <fullName evidence="2">Uncharacterized protein</fullName>
    </submittedName>
</protein>